<evidence type="ECO:0000313" key="1">
    <source>
        <dbReference type="EMBL" id="MEQ2440117.1"/>
    </source>
</evidence>
<organism evidence="1 2">
    <name type="scientific">Solibaculum intestinale</name>
    <dbReference type="NCBI Taxonomy" id="3133165"/>
    <lineage>
        <taxon>Bacteria</taxon>
        <taxon>Bacillati</taxon>
        <taxon>Bacillota</taxon>
        <taxon>Clostridia</taxon>
        <taxon>Eubacteriales</taxon>
        <taxon>Oscillospiraceae</taxon>
        <taxon>Solibaculum</taxon>
    </lineage>
</organism>
<keyword evidence="2" id="KW-1185">Reference proteome</keyword>
<reference evidence="1 2" key="1">
    <citation type="submission" date="2024-03" db="EMBL/GenBank/DDBJ databases">
        <title>Human intestinal bacterial collection.</title>
        <authorList>
            <person name="Pauvert C."/>
            <person name="Hitch T.C.A."/>
            <person name="Clavel T."/>
        </authorList>
    </citation>
    <scope>NUCLEOTIDE SEQUENCE [LARGE SCALE GENOMIC DNA]</scope>
    <source>
        <strain evidence="1 2">CLA-JM-H44</strain>
    </source>
</reference>
<name>A0ABV1E0L0_9FIRM</name>
<accession>A0ABV1E0L0</accession>
<evidence type="ECO:0000313" key="2">
    <source>
        <dbReference type="Proteomes" id="UP001489509"/>
    </source>
</evidence>
<dbReference type="InterPro" id="IPR043752">
    <property type="entry name" value="DUF5697"/>
</dbReference>
<dbReference type="Proteomes" id="UP001489509">
    <property type="component" value="Unassembled WGS sequence"/>
</dbReference>
<protein>
    <submittedName>
        <fullName evidence="1">DUF5697 family protein</fullName>
    </submittedName>
</protein>
<dbReference type="EMBL" id="JBBMFD010000005">
    <property type="protein sequence ID" value="MEQ2440117.1"/>
    <property type="molecule type" value="Genomic_DNA"/>
</dbReference>
<sequence>MVKTREQLYGKEAACLLRDISSYHCIRRGQLYRLYPHKDRGVLDNLLGYLVKQGRVFYSPRIDIYYDSPDFETDWEMLSALWVLADFADRAEYHSPDDFPVKIIFFAGGEVYEVICVPPDKETLVEHALARSGEEGGRRILIVEGAEQIARLRVPGTAAFCTVSDTGEIQYFKQKQEEPY</sequence>
<proteinExistence type="predicted"/>
<gene>
    <name evidence="1" type="ORF">WMO26_04685</name>
</gene>
<comment type="caution">
    <text evidence="1">The sequence shown here is derived from an EMBL/GenBank/DDBJ whole genome shotgun (WGS) entry which is preliminary data.</text>
</comment>
<dbReference type="Pfam" id="PF18954">
    <property type="entry name" value="DUF5697"/>
    <property type="match status" value="1"/>
</dbReference>
<dbReference type="RefSeq" id="WP_349218498.1">
    <property type="nucleotide sequence ID" value="NZ_JBBMFD010000005.1"/>
</dbReference>